<dbReference type="SUPFAM" id="SSF52540">
    <property type="entry name" value="P-loop containing nucleoside triphosphate hydrolases"/>
    <property type="match status" value="1"/>
</dbReference>
<keyword evidence="2" id="KW-0547">Nucleotide-binding</keyword>
<dbReference type="InterPro" id="IPR020568">
    <property type="entry name" value="Ribosomal_Su5_D2-typ_SF"/>
</dbReference>
<dbReference type="InterPro" id="IPR014721">
    <property type="entry name" value="Ribsml_uS5_D2-typ_fold_subgr"/>
</dbReference>
<protein>
    <submittedName>
        <fullName evidence="5">Magnesium chelatase family protein</fullName>
    </submittedName>
</protein>
<dbReference type="STRING" id="206665.SAMN04488516_104109"/>
<evidence type="ECO:0000256" key="3">
    <source>
        <dbReference type="ARBA" id="ARBA00022840"/>
    </source>
</evidence>
<gene>
    <name evidence="5" type="ORF">SAMN04488516_104109</name>
</gene>
<dbReference type="InterPro" id="IPR003593">
    <property type="entry name" value="AAA+_ATPase"/>
</dbReference>
<dbReference type="OrthoDB" id="9813147at2"/>
<dbReference type="GO" id="GO:0005524">
    <property type="term" value="F:ATP binding"/>
    <property type="evidence" value="ECO:0007669"/>
    <property type="project" value="UniProtKB-KW"/>
</dbReference>
<dbReference type="NCBIfam" id="TIGR00368">
    <property type="entry name" value="YifB family Mg chelatase-like AAA ATPase"/>
    <property type="match status" value="1"/>
</dbReference>
<keyword evidence="3" id="KW-0067">ATP-binding</keyword>
<dbReference type="AlphaFoldDB" id="A0A1H0DC38"/>
<name>A0A1H0DC38_9BACT</name>
<dbReference type="RefSeq" id="WP_092064894.1">
    <property type="nucleotide sequence ID" value="NZ_FNIN01000004.1"/>
</dbReference>
<dbReference type="InterPro" id="IPR045006">
    <property type="entry name" value="CHLI-like"/>
</dbReference>
<accession>A0A1H0DC38</accession>
<dbReference type="GO" id="GO:0003677">
    <property type="term" value="F:DNA binding"/>
    <property type="evidence" value="ECO:0007669"/>
    <property type="project" value="InterPro"/>
</dbReference>
<dbReference type="Proteomes" id="UP000199602">
    <property type="component" value="Unassembled WGS sequence"/>
</dbReference>
<keyword evidence="6" id="KW-1185">Reference proteome</keyword>
<dbReference type="SMART" id="SM00382">
    <property type="entry name" value="AAA"/>
    <property type="match status" value="1"/>
</dbReference>
<dbReference type="PRINTS" id="PR01657">
    <property type="entry name" value="MCMFAMILY"/>
</dbReference>
<dbReference type="Gene3D" id="3.30.230.10">
    <property type="match status" value="1"/>
</dbReference>
<dbReference type="Pfam" id="PF13541">
    <property type="entry name" value="ChlI"/>
    <property type="match status" value="1"/>
</dbReference>
<evidence type="ECO:0000259" key="4">
    <source>
        <dbReference type="SMART" id="SM00382"/>
    </source>
</evidence>
<dbReference type="EMBL" id="FNIN01000004">
    <property type="protein sequence ID" value="SDN67521.1"/>
    <property type="molecule type" value="Genomic_DNA"/>
</dbReference>
<dbReference type="PANTHER" id="PTHR32039">
    <property type="entry name" value="MAGNESIUM-CHELATASE SUBUNIT CHLI"/>
    <property type="match status" value="1"/>
</dbReference>
<evidence type="ECO:0000313" key="6">
    <source>
        <dbReference type="Proteomes" id="UP000199602"/>
    </source>
</evidence>
<dbReference type="InterPro" id="IPR027417">
    <property type="entry name" value="P-loop_NTPase"/>
</dbReference>
<organism evidence="5 6">
    <name type="scientific">Desulfonauticus submarinus</name>
    <dbReference type="NCBI Taxonomy" id="206665"/>
    <lineage>
        <taxon>Bacteria</taxon>
        <taxon>Pseudomonadati</taxon>
        <taxon>Thermodesulfobacteriota</taxon>
        <taxon>Desulfovibrionia</taxon>
        <taxon>Desulfovibrionales</taxon>
        <taxon>Desulfonauticaceae</taxon>
        <taxon>Desulfonauticus</taxon>
    </lineage>
</organism>
<sequence length="515" mass="56742">MFAKTFSAGLLGIDAFLVEVEIDLVRSGLPALKLVGLAEGAVKESKERVLSALKNCGYKIPPSRITINLAPANQRKEGSLFDLPLAVGLLASSGLISPTNLSMYLLAGELSLTGELRPIAGALSLALLAREKNFKGIILPQKNSLEAAVVKDIQVLGANNLIDVIQFLNQEQIIEPTKLNIEQIFQAQQQFLIDFAEVKGQEHAKRAIEIAAAGGHNLLFIGPPGSGKTMLAQRIPTVLPPLTFEEALEVTKIYSVSGQLKPDMALIVHRPFRSPHHTISDAGLIGGGHQPKPGEVSLAHRGVLFLDELPEFKKHVLEVLRQPLEDGEVTISRASISLRYPANFMLVAAMNPCPCGYLGDAHHECSCTPNQIQRYRARLSGPLLDRIDLQVEVAGVDYSDLKQKQSKISSEKMRARILQAREIQQKRYQKHNLPFLTNSELSGKWLAEFCSLGEKEHTFLEQAVNKLGLSARAYTRILRISRTIADLKHQENIDISILAEAITYRFLDREKTLTT</sequence>
<evidence type="ECO:0000313" key="5">
    <source>
        <dbReference type="EMBL" id="SDN67521.1"/>
    </source>
</evidence>
<dbReference type="Pfam" id="PF13335">
    <property type="entry name" value="Mg_chelatase_C"/>
    <property type="match status" value="1"/>
</dbReference>
<dbReference type="InterPro" id="IPR000523">
    <property type="entry name" value="Mg_chelatse_chII-like_cat_dom"/>
</dbReference>
<evidence type="ECO:0000256" key="1">
    <source>
        <dbReference type="ARBA" id="ARBA00006354"/>
    </source>
</evidence>
<reference evidence="5 6" key="1">
    <citation type="submission" date="2016-10" db="EMBL/GenBank/DDBJ databases">
        <authorList>
            <person name="de Groot N.N."/>
        </authorList>
    </citation>
    <scope>NUCLEOTIDE SEQUENCE [LARGE SCALE GENOMIC DNA]</scope>
    <source>
        <strain evidence="5 6">DSM 15269</strain>
    </source>
</reference>
<dbReference type="Pfam" id="PF01078">
    <property type="entry name" value="Mg_chelatase"/>
    <property type="match status" value="1"/>
</dbReference>
<proteinExistence type="inferred from homology"/>
<evidence type="ECO:0000256" key="2">
    <source>
        <dbReference type="ARBA" id="ARBA00022741"/>
    </source>
</evidence>
<dbReference type="InterPro" id="IPR004482">
    <property type="entry name" value="Mg_chelat-rel"/>
</dbReference>
<comment type="similarity">
    <text evidence="1">Belongs to the Mg-chelatase subunits D/I family. ComM subfamily.</text>
</comment>
<dbReference type="Gene3D" id="3.40.50.300">
    <property type="entry name" value="P-loop containing nucleotide triphosphate hydrolases"/>
    <property type="match status" value="1"/>
</dbReference>
<feature type="domain" description="AAA+ ATPase" evidence="4">
    <location>
        <begin position="214"/>
        <end position="397"/>
    </location>
</feature>
<dbReference type="PANTHER" id="PTHR32039:SF7">
    <property type="entry name" value="COMPETENCE PROTEIN COMM"/>
    <property type="match status" value="1"/>
</dbReference>
<dbReference type="InterPro" id="IPR001208">
    <property type="entry name" value="MCM_dom"/>
</dbReference>
<dbReference type="InterPro" id="IPR025158">
    <property type="entry name" value="Mg_chelat-rel_C"/>
</dbReference>
<dbReference type="SUPFAM" id="SSF54211">
    <property type="entry name" value="Ribosomal protein S5 domain 2-like"/>
    <property type="match status" value="1"/>
</dbReference>